<dbReference type="InterPro" id="IPR014756">
    <property type="entry name" value="Ig_E-set"/>
</dbReference>
<dbReference type="AlphaFoldDB" id="A0A1A9ZLC2"/>
<name>A0A1A9ZLC2_GLOPL</name>
<accession>A0A1A9ZLC2</accession>
<keyword evidence="2" id="KW-1185">Reference proteome</keyword>
<dbReference type="VEuPathDB" id="VectorBase:GPAI018190"/>
<dbReference type="EnsemblMetazoa" id="GPAI018190-RA">
    <property type="protein sequence ID" value="GPAI018190-PA"/>
    <property type="gene ID" value="GPAI018190"/>
</dbReference>
<evidence type="ECO:0008006" key="3">
    <source>
        <dbReference type="Google" id="ProtNLM"/>
    </source>
</evidence>
<reference evidence="2" key="1">
    <citation type="submission" date="2014-03" db="EMBL/GenBank/DDBJ databases">
        <authorList>
            <person name="Aksoy S."/>
            <person name="Warren W."/>
            <person name="Wilson R.K."/>
        </authorList>
    </citation>
    <scope>NUCLEOTIDE SEQUENCE [LARGE SCALE GENOMIC DNA]</scope>
    <source>
        <strain evidence="2">IAEA</strain>
    </source>
</reference>
<proteinExistence type="predicted"/>
<dbReference type="Proteomes" id="UP000092445">
    <property type="component" value="Unassembled WGS sequence"/>
</dbReference>
<reference evidence="1" key="2">
    <citation type="submission" date="2020-05" db="UniProtKB">
        <authorList>
            <consortium name="EnsemblMetazoa"/>
        </authorList>
    </citation>
    <scope>IDENTIFICATION</scope>
    <source>
        <strain evidence="1">IAEA</strain>
    </source>
</reference>
<dbReference type="SUPFAM" id="SSF81296">
    <property type="entry name" value="E set domains"/>
    <property type="match status" value="1"/>
</dbReference>
<evidence type="ECO:0000313" key="2">
    <source>
        <dbReference type="Proteomes" id="UP000092445"/>
    </source>
</evidence>
<dbReference type="STRING" id="7398.A0A1A9ZLC2"/>
<organism evidence="1 2">
    <name type="scientific">Glossina pallidipes</name>
    <name type="common">Tsetse fly</name>
    <dbReference type="NCBI Taxonomy" id="7398"/>
    <lineage>
        <taxon>Eukaryota</taxon>
        <taxon>Metazoa</taxon>
        <taxon>Ecdysozoa</taxon>
        <taxon>Arthropoda</taxon>
        <taxon>Hexapoda</taxon>
        <taxon>Insecta</taxon>
        <taxon>Pterygota</taxon>
        <taxon>Neoptera</taxon>
        <taxon>Endopterygota</taxon>
        <taxon>Diptera</taxon>
        <taxon>Brachycera</taxon>
        <taxon>Muscomorpha</taxon>
        <taxon>Hippoboscoidea</taxon>
        <taxon>Glossinidae</taxon>
        <taxon>Glossina</taxon>
    </lineage>
</organism>
<protein>
    <recommendedName>
        <fullName evidence="3">MD-2-related lipid-recognition domain-containing protein</fullName>
    </recommendedName>
</protein>
<evidence type="ECO:0000313" key="1">
    <source>
        <dbReference type="EnsemblMetazoa" id="GPAI018190-PA"/>
    </source>
</evidence>
<dbReference type="Gene3D" id="2.60.40.770">
    <property type="match status" value="1"/>
</dbReference>
<sequence length="131" mass="14861">MNFGSLQAVIAFSLLYISGYLVHVYGNPFNNYDAVIKRESVPFEDCDNKASFLKHRVLWIFNAIKTEAGIDPDPCDNQKDCIRMDNGNKSYWAVIHVDDNLPVLSGTMLWQVVDENNEKTICFKVPIAITT</sequence>